<dbReference type="SUPFAM" id="SSF52402">
    <property type="entry name" value="Adenine nucleotide alpha hydrolases-like"/>
    <property type="match status" value="1"/>
</dbReference>
<sequence>MVDVLVVVQKEIDASELLTIAKKVGEPIALTYGNSEAEKLTKYFNKVYKIKEDDPNSIFFAIKYLYEKFNPKLVIGMTSKNLKDAYSRLAGIYDLPFATDIFDFNVSGSKVTYKRSFLSGRAIETEEASVPLLLLVSPRKTQRSEGNYNGNIEELSVGNSSNVVIKERKEKVKGGVNLEAAEFIISVGRGFKSKEDLKLAFDLAELVGAQIGCSRPIAADLKWLTEDHWVGLSGKKVAPKVYLMFGISGAPQHLAGITDAKTVIAVNNDKTAPIFKNADYGIVADLYQFIPILTKKLKEKH</sequence>
<dbReference type="InterPro" id="IPR014729">
    <property type="entry name" value="Rossmann-like_a/b/a_fold"/>
</dbReference>
<evidence type="ECO:0000256" key="3">
    <source>
        <dbReference type="ARBA" id="ARBA00022630"/>
    </source>
</evidence>
<protein>
    <submittedName>
        <fullName evidence="6">Electron transfer flavoprotein, alpha subunit</fullName>
    </submittedName>
</protein>
<dbReference type="PANTHER" id="PTHR43153:SF11">
    <property type="entry name" value="ELECTRON TRANSFER FLAVOPROTEIN, SUBUNIT ALPHA (ETFA)"/>
    <property type="match status" value="1"/>
</dbReference>
<name>L0AAR1_CALLD</name>
<dbReference type="GO" id="GO:0050660">
    <property type="term" value="F:flavin adenine dinucleotide binding"/>
    <property type="evidence" value="ECO:0007669"/>
    <property type="project" value="InterPro"/>
</dbReference>
<proteinExistence type="inferred from homology"/>
<evidence type="ECO:0000259" key="5">
    <source>
        <dbReference type="Pfam" id="PF01012"/>
    </source>
</evidence>
<dbReference type="FunFam" id="3.40.50.1220:FF:000004">
    <property type="entry name" value="Electron transfer flavoprotein"/>
    <property type="match status" value="1"/>
</dbReference>
<dbReference type="EMBL" id="CP003378">
    <property type="protein sequence ID" value="AFZ70105.1"/>
    <property type="molecule type" value="Genomic_DNA"/>
</dbReference>
<evidence type="ECO:0000313" key="6">
    <source>
        <dbReference type="EMBL" id="AFZ70105.1"/>
    </source>
</evidence>
<dbReference type="GO" id="GO:0033539">
    <property type="term" value="P:fatty acid beta-oxidation using acyl-CoA dehydrogenase"/>
    <property type="evidence" value="ECO:0007669"/>
    <property type="project" value="TreeGrafter"/>
</dbReference>
<dbReference type="eggNOG" id="arCOG00447">
    <property type="taxonomic scope" value="Archaea"/>
</dbReference>
<dbReference type="PANTHER" id="PTHR43153">
    <property type="entry name" value="ELECTRON TRANSFER FLAVOPROTEIN ALPHA"/>
    <property type="match status" value="1"/>
</dbReference>
<evidence type="ECO:0000313" key="7">
    <source>
        <dbReference type="Proteomes" id="UP000010469"/>
    </source>
</evidence>
<dbReference type="HOGENOM" id="CLU_034178_0_1_2"/>
<keyword evidence="2" id="KW-0813">Transport</keyword>
<dbReference type="RefSeq" id="WP_015232003.1">
    <property type="nucleotide sequence ID" value="NC_019791.1"/>
</dbReference>
<feature type="domain" description="Electron transfer flavoprotein alpha subunit C-terminal" evidence="4">
    <location>
        <begin position="177"/>
        <end position="257"/>
    </location>
</feature>
<dbReference type="InParanoid" id="L0AAR1"/>
<comment type="similarity">
    <text evidence="1">Belongs to the ETF alpha-subunit/FixB family.</text>
</comment>
<dbReference type="InterPro" id="IPR029035">
    <property type="entry name" value="DHS-like_NAD/FAD-binding_dom"/>
</dbReference>
<reference evidence="7" key="1">
    <citation type="submission" date="2012-03" db="EMBL/GenBank/DDBJ databases">
        <title>Complete genome of Caldisphaera lagunensis DSM 15908.</title>
        <authorList>
            <person name="Lucas S."/>
            <person name="Copeland A."/>
            <person name="Lapidus A."/>
            <person name="Glavina del Rio T."/>
            <person name="Dalin E."/>
            <person name="Tice H."/>
            <person name="Bruce D."/>
            <person name="Goodwin L."/>
            <person name="Pitluck S."/>
            <person name="Peters L."/>
            <person name="Mikhailova N."/>
            <person name="Teshima H."/>
            <person name="Kyrpides N."/>
            <person name="Mavromatis K."/>
            <person name="Ivanova N."/>
            <person name="Brettin T."/>
            <person name="Detter J.C."/>
            <person name="Han C."/>
            <person name="Larimer F."/>
            <person name="Land M."/>
            <person name="Hauser L."/>
            <person name="Markowitz V."/>
            <person name="Cheng J.-F."/>
            <person name="Hugenholtz P."/>
            <person name="Woyke T."/>
            <person name="Wu D."/>
            <person name="Spring S."/>
            <person name="Schroeder M."/>
            <person name="Brambilla E."/>
            <person name="Klenk H.-P."/>
            <person name="Eisen J.A."/>
        </authorList>
    </citation>
    <scope>NUCLEOTIDE SEQUENCE [LARGE SCALE GENOMIC DNA]</scope>
    <source>
        <strain evidence="7">DSM 15908 / JCM 11604 / IC-154</strain>
    </source>
</reference>
<dbReference type="GO" id="GO:0009055">
    <property type="term" value="F:electron transfer activity"/>
    <property type="evidence" value="ECO:0007669"/>
    <property type="project" value="InterPro"/>
</dbReference>
<evidence type="ECO:0000256" key="1">
    <source>
        <dbReference type="ARBA" id="ARBA00005817"/>
    </source>
</evidence>
<dbReference type="AlphaFoldDB" id="L0AAR1"/>
<dbReference type="SUPFAM" id="SSF52467">
    <property type="entry name" value="DHS-like NAD/FAD-binding domain"/>
    <property type="match status" value="1"/>
</dbReference>
<evidence type="ECO:0000259" key="4">
    <source>
        <dbReference type="Pfam" id="PF00766"/>
    </source>
</evidence>
<dbReference type="Gene3D" id="3.40.50.620">
    <property type="entry name" value="HUPs"/>
    <property type="match status" value="1"/>
</dbReference>
<dbReference type="InterPro" id="IPR014730">
    <property type="entry name" value="ETF_a/b_N"/>
</dbReference>
<dbReference type="FunCoup" id="L0AAR1">
    <property type="interactions" value="67"/>
</dbReference>
<dbReference type="GeneID" id="14211588"/>
<dbReference type="Pfam" id="PF00766">
    <property type="entry name" value="ETF_alpha"/>
    <property type="match status" value="1"/>
</dbReference>
<dbReference type="KEGG" id="clg:Calag_0328"/>
<dbReference type="InterPro" id="IPR001308">
    <property type="entry name" value="ETF_a/FixB"/>
</dbReference>
<dbReference type="Proteomes" id="UP000010469">
    <property type="component" value="Chromosome"/>
</dbReference>
<accession>L0AAR1</accession>
<dbReference type="Gene3D" id="3.40.50.1220">
    <property type="entry name" value="TPP-binding domain"/>
    <property type="match status" value="1"/>
</dbReference>
<dbReference type="InterPro" id="IPR014731">
    <property type="entry name" value="ETF_asu_C"/>
</dbReference>
<keyword evidence="3" id="KW-0285">Flavoprotein</keyword>
<gene>
    <name evidence="6" type="ordered locus">Calag_0328</name>
</gene>
<keyword evidence="7" id="KW-1185">Reference proteome</keyword>
<organism evidence="6 7">
    <name type="scientific">Caldisphaera lagunensis (strain DSM 15908 / JCM 11604 / ANMR 0165 / IC-154)</name>
    <dbReference type="NCBI Taxonomy" id="1056495"/>
    <lineage>
        <taxon>Archaea</taxon>
        <taxon>Thermoproteota</taxon>
        <taxon>Thermoprotei</taxon>
        <taxon>Acidilobales</taxon>
        <taxon>Caldisphaeraceae</taxon>
        <taxon>Caldisphaera</taxon>
    </lineage>
</organism>
<evidence type="ECO:0000256" key="2">
    <source>
        <dbReference type="ARBA" id="ARBA00022448"/>
    </source>
</evidence>
<dbReference type="Pfam" id="PF01012">
    <property type="entry name" value="ETF"/>
    <property type="match status" value="1"/>
</dbReference>
<dbReference type="STRING" id="1056495.Calag_0328"/>
<dbReference type="PIRSF" id="PIRSF000089">
    <property type="entry name" value="Electra_flavoP_a"/>
    <property type="match status" value="1"/>
</dbReference>
<feature type="domain" description="Electron transfer flavoprotein alpha/beta-subunit N-terminal" evidence="5">
    <location>
        <begin position="16"/>
        <end position="157"/>
    </location>
</feature>